<comment type="subcellular location">
    <subcellularLocation>
        <location evidence="1">Cell membrane</location>
        <topology evidence="1">Multi-pass membrane protein</topology>
    </subcellularLocation>
</comment>
<keyword evidence="5 7" id="KW-0472">Membrane</keyword>
<dbReference type="Pfam" id="PF02687">
    <property type="entry name" value="FtsX"/>
    <property type="match status" value="1"/>
</dbReference>
<evidence type="ECO:0000256" key="1">
    <source>
        <dbReference type="ARBA" id="ARBA00004651"/>
    </source>
</evidence>
<evidence type="ECO:0000313" key="11">
    <source>
        <dbReference type="Proteomes" id="UP000320055"/>
    </source>
</evidence>
<feature type="transmembrane region" description="Helical" evidence="7">
    <location>
        <begin position="275"/>
        <end position="302"/>
    </location>
</feature>
<gene>
    <name evidence="10" type="ORF">H1P_1510007</name>
</gene>
<sequence length="401" mass="42147">MKFRESIDMAVKTLTANKFRSALTMLGIVIGNASVIAVVAIGQGAKQFTQQQLEAFGPNQLTIYASDGNNPGLSNEAAEIVLSDVTAITEQAVAVKEVAPQISSNYRLSYQGRFLSADVMGTTPGILYVRNLSMQQGNFFSNIDERQNTQVAVLGSAIADKLFNNQNPVGKTLQINGLSFQVIGLLKTKGASLGVNPDETVYVPITTMAQQLTGKKSPNGIPIDYLELSAQDKESIRAAAFQVTNILTRRHGKKDFNVFANKSLQDLMANITGTLGLVLIAIAGISLLVGGIGIMNIMLVSVKERTKEIGLRKAIGATEEAILSQFLIESIIVSIVGGAIGTGIGVSGILIIGVLTPMPALIPAGAIILATGVSGTIGLVFGVVPARQAAQLDPIVALRGM</sequence>
<keyword evidence="4 7" id="KW-1133">Transmembrane helix</keyword>
<evidence type="ECO:0000256" key="3">
    <source>
        <dbReference type="ARBA" id="ARBA00022692"/>
    </source>
</evidence>
<name>A0A563VM39_9CYAN</name>
<evidence type="ECO:0000259" key="8">
    <source>
        <dbReference type="Pfam" id="PF02687"/>
    </source>
</evidence>
<keyword evidence="3 7" id="KW-0812">Transmembrane</keyword>
<dbReference type="AlphaFoldDB" id="A0A563VM39"/>
<accession>A0A563VM39</accession>
<evidence type="ECO:0000313" key="10">
    <source>
        <dbReference type="EMBL" id="VEP12516.1"/>
    </source>
</evidence>
<evidence type="ECO:0000256" key="2">
    <source>
        <dbReference type="ARBA" id="ARBA00022475"/>
    </source>
</evidence>
<feature type="transmembrane region" description="Helical" evidence="7">
    <location>
        <begin position="331"/>
        <end position="355"/>
    </location>
</feature>
<dbReference type="InterPro" id="IPR003838">
    <property type="entry name" value="ABC3_permease_C"/>
</dbReference>
<evidence type="ECO:0000256" key="6">
    <source>
        <dbReference type="ARBA" id="ARBA00038076"/>
    </source>
</evidence>
<evidence type="ECO:0000256" key="5">
    <source>
        <dbReference type="ARBA" id="ARBA00023136"/>
    </source>
</evidence>
<keyword evidence="11" id="KW-1185">Reference proteome</keyword>
<feature type="transmembrane region" description="Helical" evidence="7">
    <location>
        <begin position="21"/>
        <end position="42"/>
    </location>
</feature>
<proteinExistence type="inferred from homology"/>
<dbReference type="RefSeq" id="WP_144870483.1">
    <property type="nucleotide sequence ID" value="NZ_LR213902.1"/>
</dbReference>
<dbReference type="InterPro" id="IPR050250">
    <property type="entry name" value="Macrolide_Exporter_MacB"/>
</dbReference>
<comment type="similarity">
    <text evidence="6">Belongs to the ABC-4 integral membrane protein family.</text>
</comment>
<evidence type="ECO:0000259" key="9">
    <source>
        <dbReference type="Pfam" id="PF12704"/>
    </source>
</evidence>
<dbReference type="InterPro" id="IPR025857">
    <property type="entry name" value="MacB_PCD"/>
</dbReference>
<dbReference type="GO" id="GO:0005886">
    <property type="term" value="C:plasma membrane"/>
    <property type="evidence" value="ECO:0007669"/>
    <property type="project" value="UniProtKB-SubCell"/>
</dbReference>
<feature type="transmembrane region" description="Helical" evidence="7">
    <location>
        <begin position="361"/>
        <end position="384"/>
    </location>
</feature>
<dbReference type="Pfam" id="PF12704">
    <property type="entry name" value="MacB_PCD"/>
    <property type="match status" value="1"/>
</dbReference>
<dbReference type="PANTHER" id="PTHR30572">
    <property type="entry name" value="MEMBRANE COMPONENT OF TRANSPORTER-RELATED"/>
    <property type="match status" value="1"/>
</dbReference>
<feature type="domain" description="MacB-like periplasmic core" evidence="9">
    <location>
        <begin position="21"/>
        <end position="245"/>
    </location>
</feature>
<organism evidence="10 11">
    <name type="scientific">Hyella patelloides LEGE 07179</name>
    <dbReference type="NCBI Taxonomy" id="945734"/>
    <lineage>
        <taxon>Bacteria</taxon>
        <taxon>Bacillati</taxon>
        <taxon>Cyanobacteriota</taxon>
        <taxon>Cyanophyceae</taxon>
        <taxon>Pleurocapsales</taxon>
        <taxon>Hyellaceae</taxon>
        <taxon>Hyella</taxon>
    </lineage>
</organism>
<reference evidence="10 11" key="1">
    <citation type="submission" date="2019-01" db="EMBL/GenBank/DDBJ databases">
        <authorList>
            <person name="Brito A."/>
        </authorList>
    </citation>
    <scope>NUCLEOTIDE SEQUENCE [LARGE SCALE GENOMIC DNA]</scope>
    <source>
        <strain evidence="10">1</strain>
    </source>
</reference>
<evidence type="ECO:0000256" key="7">
    <source>
        <dbReference type="SAM" id="Phobius"/>
    </source>
</evidence>
<evidence type="ECO:0000256" key="4">
    <source>
        <dbReference type="ARBA" id="ARBA00022989"/>
    </source>
</evidence>
<dbReference type="GO" id="GO:0022857">
    <property type="term" value="F:transmembrane transporter activity"/>
    <property type="evidence" value="ECO:0007669"/>
    <property type="project" value="TreeGrafter"/>
</dbReference>
<dbReference type="PANTHER" id="PTHR30572:SF4">
    <property type="entry name" value="ABC TRANSPORTER PERMEASE YTRF"/>
    <property type="match status" value="1"/>
</dbReference>
<dbReference type="Proteomes" id="UP000320055">
    <property type="component" value="Unassembled WGS sequence"/>
</dbReference>
<keyword evidence="2" id="KW-1003">Cell membrane</keyword>
<feature type="domain" description="ABC3 transporter permease C-terminal" evidence="8">
    <location>
        <begin position="281"/>
        <end position="394"/>
    </location>
</feature>
<dbReference type="OrthoDB" id="9770099at2"/>
<dbReference type="EMBL" id="CAACVJ010000059">
    <property type="protein sequence ID" value="VEP12516.1"/>
    <property type="molecule type" value="Genomic_DNA"/>
</dbReference>
<protein>
    <submittedName>
        <fullName evidence="10">ABC-type antimicrobial peptide transport system, permease component</fullName>
    </submittedName>
</protein>